<sequence>MLTGMQSSTVPSSESFTETKANQVPLEEETVETAETIRTDFVETMSSIPTAPVEETLNMSSEQQENAEVHMNQDKSDTLSESLDSQQSSASIPLFAIRTHFEGGDGRKFISTSTPILSTKQLESLAKWSVNKGGEGRPVLQSNLSPVLETGMSAVLKVDSSPVLESDVNPVLKVDSSTGLESDVNPVLQTDSSPVLNEETTTLLDSETNPILESDLSPVLKAETSPVLKSPIPAEPQVIVPLQAPELPNEFQQDSVESLDVTKPEFEKFRFEFARNMAVPLRQAIGDGGQTLRIQVFPENLGHIDIVVSMQDGKMHAQLTASSTITKDILEMQLPQLRQSLQDQGIQVDQLDIELFGEEDFERERPNYQPGTEQNTSNKDNQLDWSDEVNEEIEIHDEDTSRAVDYSV</sequence>
<keyword evidence="3" id="KW-0282">Flagellum</keyword>
<feature type="compositionally biased region" description="Basic and acidic residues" evidence="1">
    <location>
        <begin position="67"/>
        <end position="78"/>
    </location>
</feature>
<feature type="compositionally biased region" description="Polar residues" evidence="1">
    <location>
        <begin position="57"/>
        <end position="66"/>
    </location>
</feature>
<protein>
    <submittedName>
        <fullName evidence="3">Flagellar hook-length control protein FliK</fullName>
    </submittedName>
</protein>
<name>A0ABV8UVA7_9BACL</name>
<feature type="domain" description="Flagellar hook-length control protein-like C-terminal" evidence="2">
    <location>
        <begin position="283"/>
        <end position="354"/>
    </location>
</feature>
<comment type="caution">
    <text evidence="3">The sequence shown here is derived from an EMBL/GenBank/DDBJ whole genome shotgun (WGS) entry which is preliminary data.</text>
</comment>
<dbReference type="InterPro" id="IPR038610">
    <property type="entry name" value="FliK-like_C_sf"/>
</dbReference>
<feature type="region of interest" description="Disordered" evidence="1">
    <location>
        <begin position="361"/>
        <end position="387"/>
    </location>
</feature>
<dbReference type="CDD" id="cd17470">
    <property type="entry name" value="T3SS_Flik_C"/>
    <property type="match status" value="1"/>
</dbReference>
<dbReference type="Proteomes" id="UP001595733">
    <property type="component" value="Unassembled WGS sequence"/>
</dbReference>
<keyword evidence="4" id="KW-1185">Reference proteome</keyword>
<gene>
    <name evidence="3" type="ORF">ACFO0S_09410</name>
</gene>
<evidence type="ECO:0000256" key="1">
    <source>
        <dbReference type="SAM" id="MobiDB-lite"/>
    </source>
</evidence>
<evidence type="ECO:0000259" key="2">
    <source>
        <dbReference type="Pfam" id="PF02120"/>
    </source>
</evidence>
<dbReference type="Gene3D" id="3.30.750.140">
    <property type="match status" value="1"/>
</dbReference>
<dbReference type="Pfam" id="PF02120">
    <property type="entry name" value="Flg_hook"/>
    <property type="match status" value="1"/>
</dbReference>
<dbReference type="InterPro" id="IPR021136">
    <property type="entry name" value="Flagellar_hook_control-like_C"/>
</dbReference>
<accession>A0ABV8UVA7</accession>
<keyword evidence="3" id="KW-0966">Cell projection</keyword>
<keyword evidence="3" id="KW-0969">Cilium</keyword>
<proteinExistence type="predicted"/>
<feature type="region of interest" description="Disordered" evidence="1">
    <location>
        <begin position="1"/>
        <end position="85"/>
    </location>
</feature>
<reference evidence="4" key="1">
    <citation type="journal article" date="2019" name="Int. J. Syst. Evol. Microbiol.">
        <title>The Global Catalogue of Microorganisms (GCM) 10K type strain sequencing project: providing services to taxonomists for standard genome sequencing and annotation.</title>
        <authorList>
            <consortium name="The Broad Institute Genomics Platform"/>
            <consortium name="The Broad Institute Genome Sequencing Center for Infectious Disease"/>
            <person name="Wu L."/>
            <person name="Ma J."/>
        </authorList>
    </citation>
    <scope>NUCLEOTIDE SEQUENCE [LARGE SCALE GENOMIC DNA]</scope>
    <source>
        <strain evidence="4">CCUG 50353</strain>
    </source>
</reference>
<evidence type="ECO:0000313" key="3">
    <source>
        <dbReference type="EMBL" id="MFC4355262.1"/>
    </source>
</evidence>
<organism evidence="3 4">
    <name type="scientific">Chryseomicrobium palamuruense</name>
    <dbReference type="NCBI Taxonomy" id="682973"/>
    <lineage>
        <taxon>Bacteria</taxon>
        <taxon>Bacillati</taxon>
        <taxon>Bacillota</taxon>
        <taxon>Bacilli</taxon>
        <taxon>Bacillales</taxon>
        <taxon>Caryophanaceae</taxon>
        <taxon>Chryseomicrobium</taxon>
    </lineage>
</organism>
<dbReference type="EMBL" id="JBHSEF010000022">
    <property type="protein sequence ID" value="MFC4355262.1"/>
    <property type="molecule type" value="Genomic_DNA"/>
</dbReference>
<evidence type="ECO:0000313" key="4">
    <source>
        <dbReference type="Proteomes" id="UP001595733"/>
    </source>
</evidence>
<feature type="compositionally biased region" description="Polar residues" evidence="1">
    <location>
        <begin position="1"/>
        <end position="22"/>
    </location>
</feature>
<feature type="compositionally biased region" description="Polar residues" evidence="1">
    <location>
        <begin position="369"/>
        <end position="384"/>
    </location>
</feature>